<evidence type="ECO:0000313" key="5">
    <source>
        <dbReference type="Proteomes" id="UP000031516"/>
    </source>
</evidence>
<dbReference type="InterPro" id="IPR039454">
    <property type="entry name" value="OM14"/>
</dbReference>
<keyword evidence="2" id="KW-1133">Transmembrane helix</keyword>
<evidence type="ECO:0000259" key="3">
    <source>
        <dbReference type="Pfam" id="PF17304"/>
    </source>
</evidence>
<dbReference type="Pfam" id="PF17304">
    <property type="entry name" value="OM14_C"/>
    <property type="match status" value="1"/>
</dbReference>
<dbReference type="PANTHER" id="PTHR38402:SF1">
    <property type="entry name" value="MITOCHONDRIAL OUTER MEMBRANE PROTEIN OM14"/>
    <property type="match status" value="1"/>
</dbReference>
<feature type="compositionally biased region" description="Basic and acidic residues" evidence="1">
    <location>
        <begin position="1"/>
        <end position="10"/>
    </location>
</feature>
<dbReference type="GO" id="GO:0005741">
    <property type="term" value="C:mitochondrial outer membrane"/>
    <property type="evidence" value="ECO:0007669"/>
    <property type="project" value="InterPro"/>
</dbReference>
<feature type="domain" description="Mitochondrial outer membrane protein OM14 C-terminal" evidence="3">
    <location>
        <begin position="107"/>
        <end position="174"/>
    </location>
</feature>
<dbReference type="GO" id="GO:0006626">
    <property type="term" value="P:protein targeting to mitochondrion"/>
    <property type="evidence" value="ECO:0007669"/>
    <property type="project" value="TreeGrafter"/>
</dbReference>
<comment type="caution">
    <text evidence="4">The sequence shown here is derived from an EMBL/GenBank/DDBJ whole genome shotgun (WGS) entry which is preliminary data.</text>
</comment>
<organism evidence="4 5">
    <name type="scientific">Kluyveromyces dobzhanskii CBS 2104</name>
    <dbReference type="NCBI Taxonomy" id="1427455"/>
    <lineage>
        <taxon>Eukaryota</taxon>
        <taxon>Fungi</taxon>
        <taxon>Dikarya</taxon>
        <taxon>Ascomycota</taxon>
        <taxon>Saccharomycotina</taxon>
        <taxon>Saccharomycetes</taxon>
        <taxon>Saccharomycetales</taxon>
        <taxon>Saccharomycetaceae</taxon>
        <taxon>Kluyveromyces</taxon>
    </lineage>
</organism>
<gene>
    <name evidence="4" type="ORF">KLDO_g4001</name>
</gene>
<dbReference type="EMBL" id="CCBQ010000045">
    <property type="protein sequence ID" value="CDO95772.1"/>
    <property type="molecule type" value="Genomic_DNA"/>
</dbReference>
<accession>A0A0A8LC36</accession>
<dbReference type="AlphaFoldDB" id="A0A0A8LC36"/>
<dbReference type="OrthoDB" id="4066530at2759"/>
<proteinExistence type="predicted"/>
<feature type="transmembrane region" description="Helical" evidence="2">
    <location>
        <begin position="146"/>
        <end position="168"/>
    </location>
</feature>
<dbReference type="PANTHER" id="PTHR38402">
    <property type="entry name" value="MITOCHONDRIAL OUTER MEMBRANE PROTEIN OM14"/>
    <property type="match status" value="1"/>
</dbReference>
<feature type="region of interest" description="Disordered" evidence="1">
    <location>
        <begin position="1"/>
        <end position="47"/>
    </location>
</feature>
<keyword evidence="2" id="KW-0812">Transmembrane</keyword>
<feature type="compositionally biased region" description="Basic and acidic residues" evidence="1">
    <location>
        <begin position="20"/>
        <end position="47"/>
    </location>
</feature>
<keyword evidence="2" id="KW-0472">Membrane</keyword>
<sequence length="175" mass="19329">MSSEKHDTQHHNQNQNQRKAAKDVKEGKEAAKNKASHAAHDAHDAVDKAHEEIKKHIDNAEGILLPYWDKLVEIVSAVASRTTSVTKATASTVVTKTSYATSRVFHELQNPVVAFNALLGAASITTVLNGYANRRRFLKGKSDQDIALIVSGVGLFVAADAYVSYFNYKRFDKKY</sequence>
<dbReference type="GO" id="GO:1990593">
    <property type="term" value="F:nascent polypeptide-associated complex binding"/>
    <property type="evidence" value="ECO:0007669"/>
    <property type="project" value="InterPro"/>
</dbReference>
<dbReference type="InterPro" id="IPR039453">
    <property type="entry name" value="OM14_C"/>
</dbReference>
<evidence type="ECO:0000256" key="1">
    <source>
        <dbReference type="SAM" id="MobiDB-lite"/>
    </source>
</evidence>
<evidence type="ECO:0000313" key="4">
    <source>
        <dbReference type="EMBL" id="CDO95772.1"/>
    </source>
</evidence>
<protein>
    <submittedName>
        <fullName evidence="4">WGS project CCBQ000000000 data, contig 00015</fullName>
    </submittedName>
</protein>
<evidence type="ECO:0000256" key="2">
    <source>
        <dbReference type="SAM" id="Phobius"/>
    </source>
</evidence>
<reference evidence="4 5" key="1">
    <citation type="submission" date="2014-03" db="EMBL/GenBank/DDBJ databases">
        <title>The genome of Kluyveromyces dobzhanskii.</title>
        <authorList>
            <person name="Nystedt B."/>
            <person name="Astrom S."/>
        </authorList>
    </citation>
    <scope>NUCLEOTIDE SEQUENCE [LARGE SCALE GENOMIC DNA]</scope>
    <source>
        <strain evidence="4 5">CBS 2104</strain>
    </source>
</reference>
<dbReference type="Proteomes" id="UP000031516">
    <property type="component" value="Unassembled WGS sequence"/>
</dbReference>
<feature type="transmembrane region" description="Helical" evidence="2">
    <location>
        <begin position="112"/>
        <end position="131"/>
    </location>
</feature>
<name>A0A0A8LC36_9SACH</name>
<keyword evidence="5" id="KW-1185">Reference proteome</keyword>